<dbReference type="Gene3D" id="3.40.50.720">
    <property type="entry name" value="NAD(P)-binding Rossmann-like Domain"/>
    <property type="match status" value="1"/>
</dbReference>
<dbReference type="STRING" id="1235591.CAK95_15010"/>
<dbReference type="AlphaFoldDB" id="A0A1W6ZS69"/>
<name>A0A1W6ZS69_9HYPH</name>
<gene>
    <name evidence="3" type="ORF">CAK95_15010</name>
</gene>
<dbReference type="RefSeq" id="WP_086088633.1">
    <property type="nucleotide sequence ID" value="NZ_CP021112.1"/>
</dbReference>
<dbReference type="PANTHER" id="PTHR24320">
    <property type="entry name" value="RETINOL DEHYDROGENASE"/>
    <property type="match status" value="1"/>
</dbReference>
<dbReference type="InterPro" id="IPR036291">
    <property type="entry name" value="NAD(P)-bd_dom_sf"/>
</dbReference>
<dbReference type="NCBIfam" id="NF004846">
    <property type="entry name" value="PRK06197.1"/>
    <property type="match status" value="1"/>
</dbReference>
<dbReference type="Pfam" id="PF00106">
    <property type="entry name" value="adh_short"/>
    <property type="match status" value="1"/>
</dbReference>
<sequence>MPAWSTANIPSQTGRVAVITGATSGIGYETALALSEAGARVIITSRNGMKAAEVVANIRKAHPAAEISFEPIDLASLSSVAAGAERISRSVPRIDLLINNAGVMAIPTPFVTAERFEMQFGVNHLGHFALTMHLLPKVLSSSAARVVTLSSLAHRSGRINFDDLQSEKRYSSWGAYCQSKLANLMFSMELERRARSENWPLISNAAHPGFARTGLQSTGPRMGRGGRPAPMERLGTWLGPLLSQSAAAGALPTLYAATSPDAVGGVLYGPNGFYEMKGSPHQAKIAQRALDQATWRRLWDVSEQLTSVTIARPIAA</sequence>
<dbReference type="OrthoDB" id="109589at2"/>
<proteinExistence type="inferred from homology"/>
<evidence type="ECO:0000313" key="3">
    <source>
        <dbReference type="EMBL" id="ARQ00237.1"/>
    </source>
</evidence>
<accession>A0A1W6ZS69</accession>
<keyword evidence="2" id="KW-0560">Oxidoreductase</keyword>
<dbReference type="SUPFAM" id="SSF51735">
    <property type="entry name" value="NAD(P)-binding Rossmann-fold domains"/>
    <property type="match status" value="1"/>
</dbReference>
<evidence type="ECO:0000256" key="2">
    <source>
        <dbReference type="ARBA" id="ARBA00023002"/>
    </source>
</evidence>
<reference evidence="3 4" key="1">
    <citation type="submission" date="2017-05" db="EMBL/GenBank/DDBJ databases">
        <title>Full genome sequence of Pseudorhodoplanes sinuspersici.</title>
        <authorList>
            <person name="Dastgheib S.M.M."/>
            <person name="Shavandi M."/>
            <person name="Tirandaz H."/>
        </authorList>
    </citation>
    <scope>NUCLEOTIDE SEQUENCE [LARGE SCALE GENOMIC DNA]</scope>
    <source>
        <strain evidence="3 4">RIPI110</strain>
    </source>
</reference>
<comment type="similarity">
    <text evidence="1">Belongs to the short-chain dehydrogenases/reductases (SDR) family.</text>
</comment>
<dbReference type="GO" id="GO:0016491">
    <property type="term" value="F:oxidoreductase activity"/>
    <property type="evidence" value="ECO:0007669"/>
    <property type="project" value="UniProtKB-KW"/>
</dbReference>
<keyword evidence="4" id="KW-1185">Reference proteome</keyword>
<dbReference type="Proteomes" id="UP000194137">
    <property type="component" value="Chromosome"/>
</dbReference>
<dbReference type="NCBIfam" id="NF004513">
    <property type="entry name" value="PRK05854.1"/>
    <property type="match status" value="1"/>
</dbReference>
<dbReference type="KEGG" id="psin:CAK95_15010"/>
<dbReference type="CDD" id="cd05327">
    <property type="entry name" value="retinol-DH_like_SDR_c_like"/>
    <property type="match status" value="1"/>
</dbReference>
<protein>
    <submittedName>
        <fullName evidence="3">Short chain dehydrogenase</fullName>
    </submittedName>
</protein>
<dbReference type="PANTHER" id="PTHR24320:SF148">
    <property type="entry name" value="NAD(P)-BINDING ROSSMANN-FOLD SUPERFAMILY PROTEIN"/>
    <property type="match status" value="1"/>
</dbReference>
<dbReference type="PRINTS" id="PR00081">
    <property type="entry name" value="GDHRDH"/>
</dbReference>
<evidence type="ECO:0000256" key="1">
    <source>
        <dbReference type="ARBA" id="ARBA00006484"/>
    </source>
</evidence>
<dbReference type="EMBL" id="CP021112">
    <property type="protein sequence ID" value="ARQ00237.1"/>
    <property type="molecule type" value="Genomic_DNA"/>
</dbReference>
<evidence type="ECO:0000313" key="4">
    <source>
        <dbReference type="Proteomes" id="UP000194137"/>
    </source>
</evidence>
<dbReference type="InterPro" id="IPR002347">
    <property type="entry name" value="SDR_fam"/>
</dbReference>
<organism evidence="3 4">
    <name type="scientific">Pseudorhodoplanes sinuspersici</name>
    <dbReference type="NCBI Taxonomy" id="1235591"/>
    <lineage>
        <taxon>Bacteria</taxon>
        <taxon>Pseudomonadati</taxon>
        <taxon>Pseudomonadota</taxon>
        <taxon>Alphaproteobacteria</taxon>
        <taxon>Hyphomicrobiales</taxon>
        <taxon>Pseudorhodoplanes</taxon>
    </lineage>
</organism>